<feature type="region of interest" description="Disordered" evidence="7">
    <location>
        <begin position="1"/>
        <end position="90"/>
    </location>
</feature>
<dbReference type="GO" id="GO:0016020">
    <property type="term" value="C:membrane"/>
    <property type="evidence" value="ECO:0007669"/>
    <property type="project" value="UniProtKB-SubCell"/>
</dbReference>
<feature type="compositionally biased region" description="Basic and acidic residues" evidence="7">
    <location>
        <begin position="1"/>
        <end position="12"/>
    </location>
</feature>
<evidence type="ECO:0000256" key="4">
    <source>
        <dbReference type="ARBA" id="ARBA00022989"/>
    </source>
</evidence>
<keyword evidence="4 8" id="KW-1133">Transmembrane helix</keyword>
<evidence type="ECO:0000256" key="3">
    <source>
        <dbReference type="ARBA" id="ARBA00022692"/>
    </source>
</evidence>
<evidence type="ECO:0000256" key="6">
    <source>
        <dbReference type="ARBA" id="ARBA00023315"/>
    </source>
</evidence>
<accession>A0AA36NE87</accession>
<dbReference type="SMART" id="SM00952">
    <property type="entry name" value="RAP"/>
    <property type="match status" value="1"/>
</dbReference>
<protein>
    <recommendedName>
        <fullName evidence="9">RAP domain-containing protein</fullName>
    </recommendedName>
</protein>
<dbReference type="AlphaFoldDB" id="A0AA36NE87"/>
<evidence type="ECO:0000256" key="1">
    <source>
        <dbReference type="ARBA" id="ARBA00004141"/>
    </source>
</evidence>
<feature type="compositionally biased region" description="Low complexity" evidence="7">
    <location>
        <begin position="388"/>
        <end position="401"/>
    </location>
</feature>
<proteinExistence type="predicted"/>
<evidence type="ECO:0000313" key="11">
    <source>
        <dbReference type="Proteomes" id="UP001178507"/>
    </source>
</evidence>
<feature type="transmembrane region" description="Helical" evidence="8">
    <location>
        <begin position="1049"/>
        <end position="1069"/>
    </location>
</feature>
<reference evidence="10" key="1">
    <citation type="submission" date="2023-08" db="EMBL/GenBank/DDBJ databases">
        <authorList>
            <person name="Chen Y."/>
            <person name="Shah S."/>
            <person name="Dougan E. K."/>
            <person name="Thang M."/>
            <person name="Chan C."/>
        </authorList>
    </citation>
    <scope>NUCLEOTIDE SEQUENCE</scope>
</reference>
<feature type="region of interest" description="Disordered" evidence="7">
    <location>
        <begin position="1147"/>
        <end position="1176"/>
    </location>
</feature>
<gene>
    <name evidence="10" type="ORF">EVOR1521_LOCUS30451</name>
</gene>
<dbReference type="InterPro" id="IPR001594">
    <property type="entry name" value="Palmitoyltrfase_DHHC"/>
</dbReference>
<feature type="compositionally biased region" description="Polar residues" evidence="7">
    <location>
        <begin position="1155"/>
        <end position="1176"/>
    </location>
</feature>
<dbReference type="GO" id="GO:0016409">
    <property type="term" value="F:palmitoyltransferase activity"/>
    <property type="evidence" value="ECO:0007669"/>
    <property type="project" value="InterPro"/>
</dbReference>
<feature type="compositionally biased region" description="Low complexity" evidence="7">
    <location>
        <begin position="26"/>
        <end position="90"/>
    </location>
</feature>
<feature type="compositionally biased region" description="Low complexity" evidence="7">
    <location>
        <begin position="412"/>
        <end position="424"/>
    </location>
</feature>
<evidence type="ECO:0000256" key="7">
    <source>
        <dbReference type="SAM" id="MobiDB-lite"/>
    </source>
</evidence>
<dbReference type="PANTHER" id="PTHR12246">
    <property type="entry name" value="PALMITOYLTRANSFERASE ZDHHC16"/>
    <property type="match status" value="1"/>
</dbReference>
<evidence type="ECO:0000259" key="9">
    <source>
        <dbReference type="SMART" id="SM00952"/>
    </source>
</evidence>
<keyword evidence="3 8" id="KW-0812">Transmembrane</keyword>
<dbReference type="InterPro" id="IPR013584">
    <property type="entry name" value="RAP"/>
</dbReference>
<feature type="region of interest" description="Disordered" evidence="7">
    <location>
        <begin position="369"/>
        <end position="439"/>
    </location>
</feature>
<keyword evidence="11" id="KW-1185">Reference proteome</keyword>
<name>A0AA36NE87_9DINO</name>
<keyword evidence="5 8" id="KW-0472">Membrane</keyword>
<comment type="caution">
    <text evidence="10">The sequence shown here is derived from an EMBL/GenBank/DDBJ whole genome shotgun (WGS) entry which is preliminary data.</text>
</comment>
<dbReference type="Proteomes" id="UP001178507">
    <property type="component" value="Unassembled WGS sequence"/>
</dbReference>
<sequence>MVLIEGRRRDQQHAAPPQGQKRQAEDAAQAAAKQPRTDAPNLGAIIAAAQAAQAAHAQAGTAPGSAPSTAPALPATALPAGTTLGAPPAPGANAQTAAVLAALAAQQSAAATPPPPPNPGALAILQALGGAGAAGTATAPPAPTPGAPAPAASTLSPQAAAVIAALVAARQQAPPGAPAPTAPSTAPALPATALPAGTTLGAPPAPGANAQTAAVLAALAAQQSAAATPAPPPNPGALAILQALGGAGAAGTATAPPAPPGAPAPAASTLSPQAAAIIAALVAARQQPAAGVPGSSSLLPAPPSTAAPAAPPSGSGQIDLFAHLAASARINAAMNAAYQPAEEQPPPQAPEPAAFDKDALKRLAQRAAEGPIEELPPPPPPESKKPVETAPEAVEEPAPQVEEAEEDGGGAAAPEAEMNGAAQATPAPEVEVKKKDSSSIATMLSHAQSNVAKGKVPADKVVDTASLQQAFTIGGGASGNTFNVKGLTPLDSLCQRLESVGTSLGSEDRKDLQQQITALLPKLEPQKAADLVSRIPGAEGLRTAAFLDEIARLLPASRFPSPHLTRILAALASWAAAVSGSDADGKPKLSEDARSFFTTTAAELSLRLMDVAPRDLSQIANAMATIGQTEERFFASLARASVARCERFSVEDILLLCLAFDKAGLVHVPLLEAAAKLLRFQVSQVPGSDLARGLRSLATCCVRDMELGKAVGEYLAQGPKGGLTPEEFCSLAWTFVTLGFYHDQMFRAVFKALEDAPTMPGDTLCQLYEIHMALKVFRDDFYSKYELEESVVQSLRAHYRKQRGGKLRDMKLERSVEKVCKDIGECLQKVVIGSVSRQHQTELGMAVDIAVTAKRASKPIVFIEVDGSHSLMKTLDLTGPSPSQISRVRGPVLLKRYLLQKHGFRIAVVPEDFWRSLGDTREKRDFLRELLRSAGVPSKLLCVMTDPGVVPPNWGFYMGDETKRRRYCKMCNVWKPDRTHHCSICNRCILNMDHHCPWINNCVGFYNRKFFIQLLCYVYLSLIIVVLFTIPEMYTRMQSIYCLESIETVILAIAFCMASFLICTLTNFIKFHIKLVLENYTTIENIDREEGAKSKFDIGRRRNWEQVFGQNPWMWWIPFHTQASRPIGDGVRWRVHYTRVIDEDEELPADEEGMSQASRLLNSQGNAGSANRPSGR</sequence>
<feature type="region of interest" description="Disordered" evidence="7">
    <location>
        <begin position="290"/>
        <end position="314"/>
    </location>
</feature>
<organism evidence="10 11">
    <name type="scientific">Effrenium voratum</name>
    <dbReference type="NCBI Taxonomy" id="2562239"/>
    <lineage>
        <taxon>Eukaryota</taxon>
        <taxon>Sar</taxon>
        <taxon>Alveolata</taxon>
        <taxon>Dinophyceae</taxon>
        <taxon>Suessiales</taxon>
        <taxon>Symbiodiniaceae</taxon>
        <taxon>Effrenium</taxon>
    </lineage>
</organism>
<dbReference type="InterPro" id="IPR039859">
    <property type="entry name" value="PFA4/ZDH16/20/ERF2-like"/>
</dbReference>
<dbReference type="Pfam" id="PF08373">
    <property type="entry name" value="RAP"/>
    <property type="match status" value="1"/>
</dbReference>
<feature type="region of interest" description="Disordered" evidence="7">
    <location>
        <begin position="173"/>
        <end position="205"/>
    </location>
</feature>
<evidence type="ECO:0000313" key="10">
    <source>
        <dbReference type="EMBL" id="CAJ1409310.1"/>
    </source>
</evidence>
<dbReference type="PROSITE" id="PS50216">
    <property type="entry name" value="DHHC"/>
    <property type="match status" value="1"/>
</dbReference>
<evidence type="ECO:0000256" key="5">
    <source>
        <dbReference type="ARBA" id="ARBA00023136"/>
    </source>
</evidence>
<comment type="subcellular location">
    <subcellularLocation>
        <location evidence="1">Membrane</location>
        <topology evidence="1">Multi-pass membrane protein</topology>
    </subcellularLocation>
</comment>
<dbReference type="Pfam" id="PF01529">
    <property type="entry name" value="DHHC"/>
    <property type="match status" value="1"/>
</dbReference>
<feature type="transmembrane region" description="Helical" evidence="8">
    <location>
        <begin position="1010"/>
        <end position="1028"/>
    </location>
</feature>
<feature type="compositionally biased region" description="Pro residues" evidence="7">
    <location>
        <begin position="300"/>
        <end position="311"/>
    </location>
</feature>
<keyword evidence="6" id="KW-0012">Acyltransferase</keyword>
<evidence type="ECO:0000256" key="2">
    <source>
        <dbReference type="ARBA" id="ARBA00022679"/>
    </source>
</evidence>
<feature type="compositionally biased region" description="Low complexity" evidence="7">
    <location>
        <begin position="182"/>
        <end position="205"/>
    </location>
</feature>
<feature type="region of interest" description="Disordered" evidence="7">
    <location>
        <begin position="249"/>
        <end position="268"/>
    </location>
</feature>
<keyword evidence="2" id="KW-0808">Transferase</keyword>
<feature type="region of interest" description="Disordered" evidence="7">
    <location>
        <begin position="133"/>
        <end position="153"/>
    </location>
</feature>
<evidence type="ECO:0000256" key="8">
    <source>
        <dbReference type="SAM" id="Phobius"/>
    </source>
</evidence>
<feature type="compositionally biased region" description="Low complexity" evidence="7">
    <location>
        <begin position="290"/>
        <end position="299"/>
    </location>
</feature>
<dbReference type="EMBL" id="CAUJNA010003763">
    <property type="protein sequence ID" value="CAJ1409310.1"/>
    <property type="molecule type" value="Genomic_DNA"/>
</dbReference>
<feature type="domain" description="RAP" evidence="9">
    <location>
        <begin position="863"/>
        <end position="930"/>
    </location>
</feature>